<dbReference type="Pfam" id="PF07727">
    <property type="entry name" value="RVT_2"/>
    <property type="match status" value="1"/>
</dbReference>
<comment type="caution">
    <text evidence="2">The sequence shown here is derived from an EMBL/GenBank/DDBJ whole genome shotgun (WGS) entry which is preliminary data.</text>
</comment>
<feature type="domain" description="Reverse transcriptase Ty1/copia-type" evidence="1">
    <location>
        <begin position="113"/>
        <end position="186"/>
    </location>
</feature>
<organism evidence="2 3">
    <name type="scientific">Punica granatum</name>
    <name type="common">Pomegranate</name>
    <dbReference type="NCBI Taxonomy" id="22663"/>
    <lineage>
        <taxon>Eukaryota</taxon>
        <taxon>Viridiplantae</taxon>
        <taxon>Streptophyta</taxon>
        <taxon>Embryophyta</taxon>
        <taxon>Tracheophyta</taxon>
        <taxon>Spermatophyta</taxon>
        <taxon>Magnoliopsida</taxon>
        <taxon>eudicotyledons</taxon>
        <taxon>Gunneridae</taxon>
        <taxon>Pentapetalae</taxon>
        <taxon>rosids</taxon>
        <taxon>malvids</taxon>
        <taxon>Myrtales</taxon>
        <taxon>Lythraceae</taxon>
        <taxon>Punica</taxon>
    </lineage>
</organism>
<dbReference type="Proteomes" id="UP000233551">
    <property type="component" value="Unassembled WGS sequence"/>
</dbReference>
<keyword evidence="3" id="KW-1185">Reference proteome</keyword>
<protein>
    <recommendedName>
        <fullName evidence="1">Reverse transcriptase Ty1/copia-type domain-containing protein</fullName>
    </recommendedName>
</protein>
<evidence type="ECO:0000259" key="1">
    <source>
        <dbReference type="Pfam" id="PF07727"/>
    </source>
</evidence>
<dbReference type="InterPro" id="IPR013103">
    <property type="entry name" value="RVT_2"/>
</dbReference>
<evidence type="ECO:0000313" key="3">
    <source>
        <dbReference type="Proteomes" id="UP000233551"/>
    </source>
</evidence>
<reference evidence="2 3" key="1">
    <citation type="submission" date="2017-11" db="EMBL/GenBank/DDBJ databases">
        <title>De-novo sequencing of pomegranate (Punica granatum L.) genome.</title>
        <authorList>
            <person name="Akparov Z."/>
            <person name="Amiraslanov A."/>
            <person name="Hajiyeva S."/>
            <person name="Abbasov M."/>
            <person name="Kaur K."/>
            <person name="Hamwieh A."/>
            <person name="Solovyev V."/>
            <person name="Salamov A."/>
            <person name="Braich B."/>
            <person name="Kosarev P."/>
            <person name="Mahmoud A."/>
            <person name="Hajiyev E."/>
            <person name="Babayeva S."/>
            <person name="Izzatullayeva V."/>
            <person name="Mammadov A."/>
            <person name="Mammadov A."/>
            <person name="Sharifova S."/>
            <person name="Ojaghi J."/>
            <person name="Eynullazada K."/>
            <person name="Bayramov B."/>
            <person name="Abdulazimova A."/>
            <person name="Shahmuradov I."/>
        </authorList>
    </citation>
    <scope>NUCLEOTIDE SEQUENCE [LARGE SCALE GENOMIC DNA]</scope>
    <source>
        <strain evidence="3">cv. AG2017</strain>
        <tissue evidence="2">Leaf</tissue>
    </source>
</reference>
<name>A0A2I0JGJ5_PUNGR</name>
<accession>A0A2I0JGJ5</accession>
<gene>
    <name evidence="2" type="ORF">CRG98_024576</name>
</gene>
<evidence type="ECO:0000313" key="2">
    <source>
        <dbReference type="EMBL" id="PKI55030.1"/>
    </source>
</evidence>
<dbReference type="EMBL" id="PGOL01001727">
    <property type="protein sequence ID" value="PKI55030.1"/>
    <property type="molecule type" value="Genomic_DNA"/>
</dbReference>
<dbReference type="AlphaFoldDB" id="A0A2I0JGJ5"/>
<sequence length="186" mass="21354">MGPHTAWRSAKGGVVGPTWFGVELGKFGMVDPGTLLQARGEMVEGDAFMVSPQDDGEPRSIQEAFSFPARKERTNAMNEEMEFMRTNRVWDLVDLPPRRKTIGNKWILKRCKGNFLILSLYVDGILMAGNNKQMLVKAKEWFSANFEMKDMGEADYVLGIKILRDRSRRLLKMSQENYIKNILERF</sequence>
<proteinExistence type="predicted"/>